<dbReference type="Pfam" id="PF00453">
    <property type="entry name" value="Ribosomal_L20"/>
    <property type="match status" value="1"/>
</dbReference>
<dbReference type="GO" id="GO:0000027">
    <property type="term" value="P:ribosomal large subunit assembly"/>
    <property type="evidence" value="ECO:0007669"/>
    <property type="project" value="UniProtKB-UniRule"/>
</dbReference>
<keyword evidence="4 7" id="KW-0689">Ribosomal protein</keyword>
<dbReference type="GO" id="GO:0003735">
    <property type="term" value="F:structural constituent of ribosome"/>
    <property type="evidence" value="ECO:0007669"/>
    <property type="project" value="InterPro"/>
</dbReference>
<dbReference type="GO" id="GO:0019843">
    <property type="term" value="F:rRNA binding"/>
    <property type="evidence" value="ECO:0007669"/>
    <property type="project" value="UniProtKB-UniRule"/>
</dbReference>
<keyword evidence="5 7" id="KW-0687">Ribonucleoprotein</keyword>
<organism evidence="9 10">
    <name type="scientific">Gammaproteobacteria bacterium LSUCC0057</name>
    <dbReference type="NCBI Taxonomy" id="2559237"/>
    <lineage>
        <taxon>Bacteria</taxon>
        <taxon>Pseudomonadati</taxon>
        <taxon>Pseudomonadota</taxon>
        <taxon>Gammaproteobacteria</taxon>
        <taxon>Cellvibrionales</taxon>
        <taxon>Porticoccaceae</taxon>
        <taxon>SAR92 clade</taxon>
    </lineage>
</organism>
<dbReference type="NCBIfam" id="TIGR01032">
    <property type="entry name" value="rplT_bact"/>
    <property type="match status" value="1"/>
</dbReference>
<dbReference type="Proteomes" id="UP000298133">
    <property type="component" value="Unassembled WGS sequence"/>
</dbReference>
<evidence type="ECO:0000256" key="7">
    <source>
        <dbReference type="HAMAP-Rule" id="MF_00382"/>
    </source>
</evidence>
<evidence type="ECO:0000256" key="4">
    <source>
        <dbReference type="ARBA" id="ARBA00022980"/>
    </source>
</evidence>
<dbReference type="GO" id="GO:0006412">
    <property type="term" value="P:translation"/>
    <property type="evidence" value="ECO:0007669"/>
    <property type="project" value="InterPro"/>
</dbReference>
<dbReference type="CDD" id="cd07026">
    <property type="entry name" value="Ribosomal_L20"/>
    <property type="match status" value="1"/>
</dbReference>
<dbReference type="InterPro" id="IPR005813">
    <property type="entry name" value="Ribosomal_bL20"/>
</dbReference>
<dbReference type="InterPro" id="IPR049946">
    <property type="entry name" value="RIBOSOMAL_L20_CS"/>
</dbReference>
<evidence type="ECO:0000256" key="6">
    <source>
        <dbReference type="ARBA" id="ARBA00035172"/>
    </source>
</evidence>
<evidence type="ECO:0000313" key="10">
    <source>
        <dbReference type="Proteomes" id="UP000298133"/>
    </source>
</evidence>
<dbReference type="GO" id="GO:0005840">
    <property type="term" value="C:ribosome"/>
    <property type="evidence" value="ECO:0007669"/>
    <property type="project" value="UniProtKB-KW"/>
</dbReference>
<dbReference type="PRINTS" id="PR00062">
    <property type="entry name" value="RIBOSOMALL20"/>
</dbReference>
<evidence type="ECO:0000256" key="3">
    <source>
        <dbReference type="ARBA" id="ARBA00022884"/>
    </source>
</evidence>
<dbReference type="Gene3D" id="6.10.160.10">
    <property type="match status" value="1"/>
</dbReference>
<dbReference type="GO" id="GO:1990904">
    <property type="term" value="C:ribonucleoprotein complex"/>
    <property type="evidence" value="ECO:0007669"/>
    <property type="project" value="UniProtKB-KW"/>
</dbReference>
<evidence type="ECO:0000256" key="8">
    <source>
        <dbReference type="RuleBase" id="RU000560"/>
    </source>
</evidence>
<reference evidence="9 10" key="1">
    <citation type="submission" date="2019-03" db="EMBL/GenBank/DDBJ databases">
        <title>Draft genome of Gammaproteobacteria bacterium LSUCC0057, a member of the SAR92 clade.</title>
        <authorList>
            <person name="Lanclos V.C."/>
            <person name="Doiron C."/>
            <person name="Henson M.W."/>
            <person name="Thrash J.C."/>
        </authorList>
    </citation>
    <scope>NUCLEOTIDE SEQUENCE [LARGE SCALE GENOMIC DNA]</scope>
    <source>
        <strain evidence="9 10">LSUCC0057</strain>
    </source>
</reference>
<evidence type="ECO:0000256" key="5">
    <source>
        <dbReference type="ARBA" id="ARBA00023274"/>
    </source>
</evidence>
<accession>A0A4Y8UKD0</accession>
<dbReference type="InterPro" id="IPR035566">
    <property type="entry name" value="Ribosomal_protein_bL20_C"/>
</dbReference>
<proteinExistence type="inferred from homology"/>
<comment type="function">
    <text evidence="7 8">Binds directly to 23S ribosomal RNA and is necessary for the in vitro assembly process of the 50S ribosomal subunit. It is not involved in the protein synthesizing functions of that subunit.</text>
</comment>
<dbReference type="OrthoDB" id="9808966at2"/>
<keyword evidence="10" id="KW-1185">Reference proteome</keyword>
<evidence type="ECO:0000256" key="1">
    <source>
        <dbReference type="ARBA" id="ARBA00007698"/>
    </source>
</evidence>
<keyword evidence="3 7" id="KW-0694">RNA-binding</keyword>
<dbReference type="PROSITE" id="PS00937">
    <property type="entry name" value="RIBOSOMAL_L20"/>
    <property type="match status" value="1"/>
</dbReference>
<dbReference type="FunFam" id="1.10.1900.20:FF:000001">
    <property type="entry name" value="50S ribosomal protein L20"/>
    <property type="match status" value="1"/>
</dbReference>
<dbReference type="AlphaFoldDB" id="A0A4Y8UKD0"/>
<dbReference type="SUPFAM" id="SSF74731">
    <property type="entry name" value="Ribosomal protein L20"/>
    <property type="match status" value="1"/>
</dbReference>
<keyword evidence="2 7" id="KW-0699">rRNA-binding</keyword>
<evidence type="ECO:0000313" key="9">
    <source>
        <dbReference type="EMBL" id="TFH69170.1"/>
    </source>
</evidence>
<gene>
    <name evidence="7 9" type="primary">rplT</name>
    <name evidence="9" type="ORF">E3W66_04390</name>
</gene>
<comment type="caution">
    <text evidence="9">The sequence shown here is derived from an EMBL/GenBank/DDBJ whole genome shotgun (WGS) entry which is preliminary data.</text>
</comment>
<protein>
    <recommendedName>
        <fullName evidence="6 7">Large ribosomal subunit protein bL20</fullName>
    </recommendedName>
</protein>
<sequence>MPRVKRGVEASRRHKKILKLAKGYYGARSRVFRVAVQAVTKAGQYAYRDRRVKKRTFRRLWIARINAQSRVEGLSYSRLIDGLNKAGIELDRRVLADLAVHDKAAFGAVVAQAKAALG</sequence>
<dbReference type="HAMAP" id="MF_00382">
    <property type="entry name" value="Ribosomal_bL20"/>
    <property type="match status" value="1"/>
</dbReference>
<evidence type="ECO:0000256" key="2">
    <source>
        <dbReference type="ARBA" id="ARBA00022730"/>
    </source>
</evidence>
<dbReference type="EMBL" id="SPIA01000001">
    <property type="protein sequence ID" value="TFH69170.1"/>
    <property type="molecule type" value="Genomic_DNA"/>
</dbReference>
<dbReference type="Gene3D" id="1.10.1900.20">
    <property type="entry name" value="Ribosomal protein L20"/>
    <property type="match status" value="1"/>
</dbReference>
<dbReference type="PANTHER" id="PTHR10986">
    <property type="entry name" value="39S RIBOSOMAL PROTEIN L20"/>
    <property type="match status" value="1"/>
</dbReference>
<name>A0A4Y8UKD0_9GAMM</name>
<comment type="similarity">
    <text evidence="1 7 8">Belongs to the bacterial ribosomal protein bL20 family.</text>
</comment>